<evidence type="ECO:0000313" key="2">
    <source>
        <dbReference type="Proteomes" id="UP001219355"/>
    </source>
</evidence>
<keyword evidence="2" id="KW-1185">Reference proteome</keyword>
<organism evidence="1 2">
    <name type="scientific">Emydomyces testavorans</name>
    <dbReference type="NCBI Taxonomy" id="2070801"/>
    <lineage>
        <taxon>Eukaryota</taxon>
        <taxon>Fungi</taxon>
        <taxon>Dikarya</taxon>
        <taxon>Ascomycota</taxon>
        <taxon>Pezizomycotina</taxon>
        <taxon>Eurotiomycetes</taxon>
        <taxon>Eurotiomycetidae</taxon>
        <taxon>Onygenales</taxon>
        <taxon>Nannizziopsiaceae</taxon>
        <taxon>Emydomyces</taxon>
    </lineage>
</organism>
<evidence type="ECO:0000313" key="1">
    <source>
        <dbReference type="EMBL" id="WEW59250.1"/>
    </source>
</evidence>
<dbReference type="PANTHER" id="PTHR36091:SF1">
    <property type="entry name" value="ALTERED INHERITANCE OF MITOCHONDRIA PROTEIN 9, MITOCHONDRIAL"/>
    <property type="match status" value="1"/>
</dbReference>
<reference evidence="1" key="1">
    <citation type="submission" date="2023-03" db="EMBL/GenBank/DDBJ databases">
        <title>Emydomyces testavorans Genome Sequence.</title>
        <authorList>
            <person name="Hoyer L."/>
        </authorList>
    </citation>
    <scope>NUCLEOTIDE SEQUENCE</scope>
    <source>
        <strain evidence="1">16-2883</strain>
    </source>
</reference>
<name>A0AAF0DIH2_9EURO</name>
<proteinExistence type="predicted"/>
<dbReference type="PANTHER" id="PTHR36091">
    <property type="entry name" value="ALTERED INHERITANCE OF MITOCHONDRIA PROTEIN 9, MITOCHONDRIAL"/>
    <property type="match status" value="1"/>
</dbReference>
<dbReference type="InterPro" id="IPR051035">
    <property type="entry name" value="Mito_inheritance_9"/>
</dbReference>
<dbReference type="Proteomes" id="UP001219355">
    <property type="component" value="Chromosome 3"/>
</dbReference>
<dbReference type="EMBL" id="CP120629">
    <property type="protein sequence ID" value="WEW59250.1"/>
    <property type="molecule type" value="Genomic_DNA"/>
</dbReference>
<sequence>MSQRSRRFDVQKLVSIAAASVGANSCLRVEKFPDGMYDKAFLLPMDNGMQAVAVSGTMTSMLKTSSGPQLHGLERPCLPTNLAQLDSDAQKEANALHLKQALCALYRTFVHKSNPKLYCALEFQEMPSFDLLLLARNLLIDGEATYLALVAELERTWADLPGVTSSDHYPFHFSDAEKTEMERNVSGALLGMRAMQSIQETIGDLFPEQGIVRLDQFEEAKDALRQAKEYIMHTFAKNENEKKVWEKEWPFG</sequence>
<accession>A0AAF0DIH2</accession>
<dbReference type="AlphaFoldDB" id="A0AAF0DIH2"/>
<protein>
    <submittedName>
        <fullName evidence="1">Uncharacterized protein</fullName>
    </submittedName>
</protein>
<gene>
    <name evidence="1" type="ORF">PRK78_004719</name>
</gene>
<dbReference type="GO" id="GO:0005739">
    <property type="term" value="C:mitochondrion"/>
    <property type="evidence" value="ECO:0007669"/>
    <property type="project" value="TreeGrafter"/>
</dbReference>